<name>A0A1I3KZD4_9FLAO</name>
<proteinExistence type="inferred from homology"/>
<dbReference type="PANTHER" id="PTHR11431">
    <property type="entry name" value="FERRITIN"/>
    <property type="match status" value="1"/>
</dbReference>
<keyword evidence="4" id="KW-0560">Oxidoreductase</keyword>
<evidence type="ECO:0000256" key="3">
    <source>
        <dbReference type="ARBA" id="ARBA00022723"/>
    </source>
</evidence>
<sequence length="182" mass="20824">MKTSRLSKTLLKALNDQLTLEANSAQAYLMLACWADDAMLGGVKNFLMKHSQEERVHMGKIMEYIQERGGKVTIEALDKPGPEPKDILNCFEMVLQQEITNTEAIYKIVNLSMEEKDWATWNFLQWLVNEQREEEKLALELLDRVKLAGGKGMTDTARFEFNKSMATTSQEFPVADDINPFE</sequence>
<evidence type="ECO:0000256" key="5">
    <source>
        <dbReference type="ARBA" id="ARBA00023004"/>
    </source>
</evidence>
<dbReference type="SUPFAM" id="SSF47240">
    <property type="entry name" value="Ferritin-like"/>
    <property type="match status" value="1"/>
</dbReference>
<dbReference type="GO" id="GO:0006879">
    <property type="term" value="P:intracellular iron ion homeostasis"/>
    <property type="evidence" value="ECO:0007669"/>
    <property type="project" value="UniProtKB-KW"/>
</dbReference>
<feature type="binding site" evidence="6">
    <location>
        <position position="98"/>
    </location>
    <ligand>
        <name>Fe cation</name>
        <dbReference type="ChEBI" id="CHEBI:24875"/>
        <label>1</label>
    </ligand>
</feature>
<feature type="domain" description="Ferritin-like diiron" evidence="8">
    <location>
        <begin position="4"/>
        <end position="149"/>
    </location>
</feature>
<dbReference type="STRING" id="1150112.SAMN04487893_101114"/>
<keyword evidence="10" id="KW-1185">Reference proteome</keyword>
<comment type="catalytic activity">
    <reaction evidence="7">
        <text>4 Fe(2+) + O2 + 6 H2O = 4 iron(III) oxide-hydroxide + 12 H(+)</text>
        <dbReference type="Rhea" id="RHEA:11972"/>
        <dbReference type="ChEBI" id="CHEBI:15377"/>
        <dbReference type="ChEBI" id="CHEBI:15378"/>
        <dbReference type="ChEBI" id="CHEBI:15379"/>
        <dbReference type="ChEBI" id="CHEBI:29033"/>
        <dbReference type="ChEBI" id="CHEBI:78619"/>
        <dbReference type="EC" id="1.16.3.2"/>
    </reaction>
</comment>
<dbReference type="InterPro" id="IPR009040">
    <property type="entry name" value="Ferritin-like_diiron"/>
</dbReference>
<dbReference type="Pfam" id="PF00210">
    <property type="entry name" value="Ferritin"/>
    <property type="match status" value="1"/>
</dbReference>
<dbReference type="CDD" id="cd01055">
    <property type="entry name" value="Nonheme_Ferritin"/>
    <property type="match status" value="1"/>
</dbReference>
<dbReference type="Gene3D" id="1.20.1260.10">
    <property type="match status" value="1"/>
</dbReference>
<feature type="binding site" evidence="6">
    <location>
        <position position="131"/>
    </location>
    <ligand>
        <name>Fe cation</name>
        <dbReference type="ChEBI" id="CHEBI:24875"/>
        <label>1</label>
    </ligand>
</feature>
<dbReference type="InterPro" id="IPR009078">
    <property type="entry name" value="Ferritin-like_SF"/>
</dbReference>
<evidence type="ECO:0000256" key="1">
    <source>
        <dbReference type="ARBA" id="ARBA00006950"/>
    </source>
</evidence>
<dbReference type="GO" id="GO:0005737">
    <property type="term" value="C:cytoplasm"/>
    <property type="evidence" value="ECO:0007669"/>
    <property type="project" value="UniProtKB-SubCell"/>
</dbReference>
<dbReference type="PANTHER" id="PTHR11431:SF127">
    <property type="entry name" value="BACTERIAL NON-HEME FERRITIN"/>
    <property type="match status" value="1"/>
</dbReference>
<dbReference type="InterPro" id="IPR008331">
    <property type="entry name" value="Ferritin_DPS_dom"/>
</dbReference>
<dbReference type="AlphaFoldDB" id="A0A1I3KZD4"/>
<dbReference type="PROSITE" id="PS50905">
    <property type="entry name" value="FERRITIN_LIKE"/>
    <property type="match status" value="1"/>
</dbReference>
<dbReference type="PROSITE" id="PS51257">
    <property type="entry name" value="PROKAR_LIPOPROTEIN"/>
    <property type="match status" value="1"/>
</dbReference>
<feature type="binding site" evidence="6">
    <location>
        <position position="21"/>
    </location>
    <ligand>
        <name>Fe cation</name>
        <dbReference type="ChEBI" id="CHEBI:24875"/>
        <label>1</label>
    </ligand>
</feature>
<evidence type="ECO:0000259" key="8">
    <source>
        <dbReference type="PROSITE" id="PS50905"/>
    </source>
</evidence>
<comment type="subcellular location">
    <subcellularLocation>
        <location evidence="7">Cytoplasm</location>
    </subcellularLocation>
</comment>
<keyword evidence="3 6" id="KW-0479">Metal-binding</keyword>
<keyword evidence="2 7" id="KW-0409">Iron storage</keyword>
<comment type="function">
    <text evidence="7">Iron-storage protein.</text>
</comment>
<dbReference type="Proteomes" id="UP000243887">
    <property type="component" value="Unassembled WGS sequence"/>
</dbReference>
<comment type="similarity">
    <text evidence="1 7">Belongs to the ferritin family. Prokaryotic subfamily.</text>
</comment>
<feature type="binding site" evidence="6">
    <location>
        <position position="57"/>
    </location>
    <ligand>
        <name>Fe cation</name>
        <dbReference type="ChEBI" id="CHEBI:24875"/>
        <label>1</label>
    </ligand>
</feature>
<gene>
    <name evidence="9" type="ORF">SAMN04487893_101114</name>
</gene>
<feature type="binding site" evidence="6">
    <location>
        <position position="54"/>
    </location>
    <ligand>
        <name>Fe cation</name>
        <dbReference type="ChEBI" id="CHEBI:24875"/>
        <label>1</label>
    </ligand>
</feature>
<dbReference type="InterPro" id="IPR041719">
    <property type="entry name" value="Ferritin_prok"/>
</dbReference>
<dbReference type="GO" id="GO:0008199">
    <property type="term" value="F:ferric iron binding"/>
    <property type="evidence" value="ECO:0007669"/>
    <property type="project" value="InterPro"/>
</dbReference>
<dbReference type="GO" id="GO:0006826">
    <property type="term" value="P:iron ion transport"/>
    <property type="evidence" value="ECO:0007669"/>
    <property type="project" value="InterPro"/>
</dbReference>
<evidence type="ECO:0000313" key="9">
    <source>
        <dbReference type="EMBL" id="SFI77698.1"/>
    </source>
</evidence>
<dbReference type="OrthoDB" id="9801481at2"/>
<accession>A0A1I3KZD4</accession>
<dbReference type="RefSeq" id="WP_090677507.1">
    <property type="nucleotide sequence ID" value="NZ_FORU01000001.1"/>
</dbReference>
<evidence type="ECO:0000256" key="7">
    <source>
        <dbReference type="RuleBase" id="RU361145"/>
    </source>
</evidence>
<dbReference type="InterPro" id="IPR012347">
    <property type="entry name" value="Ferritin-like"/>
</dbReference>
<dbReference type="InterPro" id="IPR001519">
    <property type="entry name" value="Ferritin"/>
</dbReference>
<dbReference type="EC" id="1.16.3.2" evidence="7"/>
<evidence type="ECO:0000256" key="6">
    <source>
        <dbReference type="PIRSR" id="PIRSR601519-1"/>
    </source>
</evidence>
<keyword evidence="5 6" id="KW-0408">Iron</keyword>
<evidence type="ECO:0000313" key="10">
    <source>
        <dbReference type="Proteomes" id="UP000243887"/>
    </source>
</evidence>
<dbReference type="GO" id="GO:0008198">
    <property type="term" value="F:ferrous iron binding"/>
    <property type="evidence" value="ECO:0007669"/>
    <property type="project" value="TreeGrafter"/>
</dbReference>
<keyword evidence="7" id="KW-0963">Cytoplasm</keyword>
<evidence type="ECO:0000256" key="2">
    <source>
        <dbReference type="ARBA" id="ARBA00022434"/>
    </source>
</evidence>
<organism evidence="9 10">
    <name type="scientific">Myroides guanonis</name>
    <dbReference type="NCBI Taxonomy" id="1150112"/>
    <lineage>
        <taxon>Bacteria</taxon>
        <taxon>Pseudomonadati</taxon>
        <taxon>Bacteroidota</taxon>
        <taxon>Flavobacteriia</taxon>
        <taxon>Flavobacteriales</taxon>
        <taxon>Flavobacteriaceae</taxon>
        <taxon>Myroides</taxon>
    </lineage>
</organism>
<dbReference type="GO" id="GO:0016491">
    <property type="term" value="F:oxidoreductase activity"/>
    <property type="evidence" value="ECO:0007669"/>
    <property type="project" value="UniProtKB-KW"/>
</dbReference>
<dbReference type="EMBL" id="FORU01000001">
    <property type="protein sequence ID" value="SFI77698.1"/>
    <property type="molecule type" value="Genomic_DNA"/>
</dbReference>
<evidence type="ECO:0000256" key="4">
    <source>
        <dbReference type="ARBA" id="ARBA00023002"/>
    </source>
</evidence>
<reference evidence="10" key="1">
    <citation type="submission" date="2016-10" db="EMBL/GenBank/DDBJ databases">
        <authorList>
            <person name="Varghese N."/>
            <person name="Submissions S."/>
        </authorList>
    </citation>
    <scope>NUCLEOTIDE SEQUENCE [LARGE SCALE GENOMIC DNA]</scope>
    <source>
        <strain evidence="10">DSM 26542</strain>
    </source>
</reference>
<protein>
    <recommendedName>
        <fullName evidence="7">Ferritin</fullName>
        <ecNumber evidence="7">1.16.3.2</ecNumber>
    </recommendedName>
</protein>